<feature type="domain" description="Myosin motor" evidence="10">
    <location>
        <begin position="1"/>
        <end position="618"/>
    </location>
</feature>
<dbReference type="Gene3D" id="1.20.120.720">
    <property type="entry name" value="Myosin VI head, motor domain, U50 subdomain"/>
    <property type="match status" value="1"/>
</dbReference>
<dbReference type="GO" id="GO:0007368">
    <property type="term" value="P:determination of left/right symmetry"/>
    <property type="evidence" value="ECO:0007669"/>
    <property type="project" value="UniProtKB-ARBA"/>
</dbReference>
<dbReference type="GO" id="GO:0005524">
    <property type="term" value="F:ATP binding"/>
    <property type="evidence" value="ECO:0007669"/>
    <property type="project" value="UniProtKB-UniRule"/>
</dbReference>
<evidence type="ECO:0000313" key="13">
    <source>
        <dbReference type="Proteomes" id="UP000027135"/>
    </source>
</evidence>
<evidence type="ECO:0000256" key="1">
    <source>
        <dbReference type="ARBA" id="ARBA00004413"/>
    </source>
</evidence>
<evidence type="ECO:0000256" key="6">
    <source>
        <dbReference type="ARBA" id="ARBA00023123"/>
    </source>
</evidence>
<dbReference type="STRING" id="136037.A0A067RDL5"/>
<keyword evidence="5" id="KW-0446">Lipid-binding</keyword>
<protein>
    <submittedName>
        <fullName evidence="12">Myosin-IB</fullName>
    </submittedName>
</protein>
<evidence type="ECO:0000256" key="4">
    <source>
        <dbReference type="ARBA" id="ARBA00022840"/>
    </source>
</evidence>
<dbReference type="InParanoid" id="A0A067RDL5"/>
<dbReference type="PANTHER" id="PTHR13140">
    <property type="entry name" value="MYOSIN"/>
    <property type="match status" value="1"/>
</dbReference>
<dbReference type="SMART" id="SM00242">
    <property type="entry name" value="MYSc"/>
    <property type="match status" value="1"/>
</dbReference>
<dbReference type="GO" id="GO:0005938">
    <property type="term" value="C:cell cortex"/>
    <property type="evidence" value="ECO:0007669"/>
    <property type="project" value="UniProtKB-ARBA"/>
</dbReference>
<keyword evidence="4 9" id="KW-0067">ATP-binding</keyword>
<dbReference type="SUPFAM" id="SSF52540">
    <property type="entry name" value="P-loop containing nucleoside triphosphate hydrolases"/>
    <property type="match status" value="1"/>
</dbReference>
<dbReference type="PROSITE" id="PS50096">
    <property type="entry name" value="IQ"/>
    <property type="match status" value="2"/>
</dbReference>
<dbReference type="OMA" id="KYQTFCT"/>
<organism evidence="12 13">
    <name type="scientific">Zootermopsis nevadensis</name>
    <name type="common">Dampwood termite</name>
    <dbReference type="NCBI Taxonomy" id="136037"/>
    <lineage>
        <taxon>Eukaryota</taxon>
        <taxon>Metazoa</taxon>
        <taxon>Ecdysozoa</taxon>
        <taxon>Arthropoda</taxon>
        <taxon>Hexapoda</taxon>
        <taxon>Insecta</taxon>
        <taxon>Pterygota</taxon>
        <taxon>Neoptera</taxon>
        <taxon>Polyneoptera</taxon>
        <taxon>Dictyoptera</taxon>
        <taxon>Blattodea</taxon>
        <taxon>Blattoidea</taxon>
        <taxon>Termitoidae</taxon>
        <taxon>Termopsidae</taxon>
        <taxon>Zootermopsis</taxon>
    </lineage>
</organism>
<evidence type="ECO:0000256" key="7">
    <source>
        <dbReference type="ARBA" id="ARBA00023175"/>
    </source>
</evidence>
<dbReference type="GO" id="GO:0007015">
    <property type="term" value="P:actin filament organization"/>
    <property type="evidence" value="ECO:0007669"/>
    <property type="project" value="TreeGrafter"/>
</dbReference>
<dbReference type="GO" id="GO:0005546">
    <property type="term" value="F:phosphatidylinositol-4,5-bisphosphate binding"/>
    <property type="evidence" value="ECO:0007669"/>
    <property type="project" value="UniProtKB-ARBA"/>
</dbReference>
<keyword evidence="7 9" id="KW-0505">Motor protein</keyword>
<evidence type="ECO:0000256" key="9">
    <source>
        <dbReference type="PROSITE-ProRule" id="PRU00782"/>
    </source>
</evidence>
<dbReference type="InterPro" id="IPR036072">
    <property type="entry name" value="MYSc_Myo1"/>
</dbReference>
<dbReference type="GO" id="GO:0005886">
    <property type="term" value="C:plasma membrane"/>
    <property type="evidence" value="ECO:0007669"/>
    <property type="project" value="UniProtKB-SubCell"/>
</dbReference>
<dbReference type="Gene3D" id="6.20.240.20">
    <property type="match status" value="1"/>
</dbReference>
<dbReference type="GO" id="GO:0048803">
    <property type="term" value="P:imaginal disc-derived male genitalia morphogenesis"/>
    <property type="evidence" value="ECO:0007669"/>
    <property type="project" value="UniProtKB-ARBA"/>
</dbReference>
<evidence type="ECO:0000313" key="12">
    <source>
        <dbReference type="EMBL" id="KDR21966.1"/>
    </source>
</evidence>
<dbReference type="Gene3D" id="1.10.10.820">
    <property type="match status" value="1"/>
</dbReference>
<proteinExistence type="inferred from homology"/>
<dbReference type="eggNOG" id="KOG0164">
    <property type="taxonomic scope" value="Eukaryota"/>
</dbReference>
<dbReference type="InterPro" id="IPR010926">
    <property type="entry name" value="Myosin_TH1"/>
</dbReference>
<evidence type="ECO:0000256" key="8">
    <source>
        <dbReference type="ARBA" id="ARBA00023203"/>
    </source>
</evidence>
<dbReference type="EMBL" id="KK852529">
    <property type="protein sequence ID" value="KDR21966.1"/>
    <property type="molecule type" value="Genomic_DNA"/>
</dbReference>
<dbReference type="Gene3D" id="1.20.5.190">
    <property type="match status" value="1"/>
</dbReference>
<dbReference type="FunFam" id="1.10.10.820:FF:000001">
    <property type="entry name" value="Myosin heavy chain"/>
    <property type="match status" value="1"/>
</dbReference>
<reference evidence="12 13" key="1">
    <citation type="journal article" date="2014" name="Nat. Commun.">
        <title>Molecular traces of alternative social organization in a termite genome.</title>
        <authorList>
            <person name="Terrapon N."/>
            <person name="Li C."/>
            <person name="Robertson H.M."/>
            <person name="Ji L."/>
            <person name="Meng X."/>
            <person name="Booth W."/>
            <person name="Chen Z."/>
            <person name="Childers C.P."/>
            <person name="Glastad K.M."/>
            <person name="Gokhale K."/>
            <person name="Gowin J."/>
            <person name="Gronenberg W."/>
            <person name="Hermansen R.A."/>
            <person name="Hu H."/>
            <person name="Hunt B.G."/>
            <person name="Huylmans A.K."/>
            <person name="Khalil S.M."/>
            <person name="Mitchell R.D."/>
            <person name="Munoz-Torres M.C."/>
            <person name="Mustard J.A."/>
            <person name="Pan H."/>
            <person name="Reese J.T."/>
            <person name="Scharf M.E."/>
            <person name="Sun F."/>
            <person name="Vogel H."/>
            <person name="Xiao J."/>
            <person name="Yang W."/>
            <person name="Yang Z."/>
            <person name="Yang Z."/>
            <person name="Zhou J."/>
            <person name="Zhu J."/>
            <person name="Brent C.S."/>
            <person name="Elsik C.G."/>
            <person name="Goodisman M.A."/>
            <person name="Liberles D.A."/>
            <person name="Roe R.M."/>
            <person name="Vargo E.L."/>
            <person name="Vilcinskas A."/>
            <person name="Wang J."/>
            <person name="Bornberg-Bauer E."/>
            <person name="Korb J."/>
            <person name="Zhang G."/>
            <person name="Liebig J."/>
        </authorList>
    </citation>
    <scope>NUCLEOTIDE SEQUENCE [LARGE SCALE GENOMIC DNA]</scope>
    <source>
        <tissue evidence="12">Whole organism</tissue>
    </source>
</reference>
<dbReference type="PRINTS" id="PR00193">
    <property type="entry name" value="MYOSINHEAVY"/>
</dbReference>
<dbReference type="Pfam" id="PF00612">
    <property type="entry name" value="IQ"/>
    <property type="match status" value="1"/>
</dbReference>
<feature type="region of interest" description="Actin-binding" evidence="9">
    <location>
        <begin position="495"/>
        <end position="517"/>
    </location>
</feature>
<feature type="binding site" evidence="9">
    <location>
        <begin position="33"/>
        <end position="40"/>
    </location>
    <ligand>
        <name>ATP</name>
        <dbReference type="ChEBI" id="CHEBI:30616"/>
    </ligand>
</feature>
<dbReference type="GO" id="GO:0030048">
    <property type="term" value="P:actin filament-based movement"/>
    <property type="evidence" value="ECO:0007669"/>
    <property type="project" value="TreeGrafter"/>
</dbReference>
<dbReference type="SMART" id="SM00015">
    <property type="entry name" value="IQ"/>
    <property type="match status" value="3"/>
</dbReference>
<dbReference type="GO" id="GO:0051015">
    <property type="term" value="F:actin filament binding"/>
    <property type="evidence" value="ECO:0007669"/>
    <property type="project" value="TreeGrafter"/>
</dbReference>
<dbReference type="Pfam" id="PF06017">
    <property type="entry name" value="Myosin_TH1"/>
    <property type="match status" value="1"/>
</dbReference>
<dbReference type="InterPro" id="IPR001609">
    <property type="entry name" value="Myosin_head_motor_dom-like"/>
</dbReference>
<dbReference type="InterPro" id="IPR027417">
    <property type="entry name" value="P-loop_NTPase"/>
</dbReference>
<dbReference type="CDD" id="cd01378">
    <property type="entry name" value="MYSc_Myo1"/>
    <property type="match status" value="1"/>
</dbReference>
<dbReference type="PANTHER" id="PTHR13140:SF679">
    <property type="entry name" value="UNCONVENTIONAL MYOSIN IC"/>
    <property type="match status" value="1"/>
</dbReference>
<dbReference type="Gene3D" id="3.40.850.10">
    <property type="entry name" value="Kinesin motor domain"/>
    <property type="match status" value="1"/>
</dbReference>
<sequence length="952" mass="109933">MLLICACFRFAVSDTAYRSLTEENRGQCILISGESGSGKTEASKKVLQFIAATTGHKAQVETVKDKLLQSNPVLEAFGNAKTNRNDNSSRFGKYMDISFDSLGSPVGGNILNYLLEKSRVIHQNPRERNFHIFYQLLAGADDEMLTKLHLKRNLDTYFYFTHGIEGRVNTIDDHQQFQQVRKAMTVIELTEQEQEDIFAIVASVLHMGNVGFTEEEGKAQILKPECVEAVSKLLGCTTSKLDRAFTHRTIDAKGDVVTSPLTREMAIYARDALAKAVYDRLFTWLVTRLNTSLQPKQSQKKEVMGILDIYGFEIFQRNSFEQFCINFCNEKLQQLFIELTLKSEQEEYQKEGIEWEHVEYFNNKVICDLIEQKHKGIISLMDEECLRPGEPTDKSFLAKMNENLSSHDHYISHRKAGKDLQKSMSREEFCLKHYAGDVIYNVDGFLDKNNDLLFRDLREVMSETTNSITKEVFPVSDVMTKKRPDTAATQFKNSLNQLMEILMNKEPSYIRCIKPNDDQRSGIFDDRIVTHQVKYLGLMENLRVRRAGFAYRRPYEMFLQRYKCLTPNTWPNYHGPPKQGVQDIVCHLGFEKDEYRMGNTKIFIRSPRTLFDTEDAFQAKKHYIATIIQKIWKGRLQRLRYLKMREAAITIEKWSRRFLARKQAERRYKAVNIIRSFIKGFITRNGQVTDMNKAFLELAKAQYLIRLSKNLPTKLLDTSWPSHPVVCREASALLHKLHQSWLSRKYRLALSQEQKRQFQLKVLAESIFKDKKKSYPQSVGPQFVDDRLTEEQKALRQTFQQNHLNGDKILYSTSVIKYDRHGYKPRERALLLTNKHLYILDGKTFKLKHNLRLEILQELVVTTESDNLLLLRIPTEYKKDKGDLILEVDHIIEAITKIVDVTKKSQSVKIMEPGTISHNLIGGKQGVIDITTGTNPVIAKGKSGHLLVVATP</sequence>
<dbReference type="Gene3D" id="1.20.58.530">
    <property type="match status" value="1"/>
</dbReference>
<keyword evidence="3 9" id="KW-0547">Nucleotide-binding</keyword>
<evidence type="ECO:0000256" key="3">
    <source>
        <dbReference type="ARBA" id="ARBA00022741"/>
    </source>
</evidence>
<dbReference type="PROSITE" id="PS51456">
    <property type="entry name" value="MYOSIN_MOTOR"/>
    <property type="match status" value="1"/>
</dbReference>
<dbReference type="FunFam" id="1.20.58.530:FF:000004">
    <property type="entry name" value="Unconventional myosin ID"/>
    <property type="match status" value="1"/>
</dbReference>
<gene>
    <name evidence="12" type="ORF">L798_02855</name>
</gene>
<dbReference type="InterPro" id="IPR000048">
    <property type="entry name" value="IQ_motif_EF-hand-BS"/>
</dbReference>
<comment type="subcellular location">
    <subcellularLocation>
        <location evidence="1">Cell membrane</location>
        <topology evidence="1">Peripheral membrane protein</topology>
        <orientation evidence="1">Cytoplasmic side</orientation>
    </subcellularLocation>
</comment>
<dbReference type="Pfam" id="PF00063">
    <property type="entry name" value="Myosin_head"/>
    <property type="match status" value="1"/>
</dbReference>
<dbReference type="GO" id="GO:0005902">
    <property type="term" value="C:microvillus"/>
    <property type="evidence" value="ECO:0007669"/>
    <property type="project" value="TreeGrafter"/>
</dbReference>
<comment type="similarity">
    <text evidence="2 9">Belongs to the TRAFAC class myosin-kinesin ATPase superfamily. Myosin family.</text>
</comment>
<dbReference type="GO" id="GO:0016459">
    <property type="term" value="C:myosin complex"/>
    <property type="evidence" value="ECO:0007669"/>
    <property type="project" value="UniProtKB-KW"/>
</dbReference>
<evidence type="ECO:0000256" key="5">
    <source>
        <dbReference type="ARBA" id="ARBA00023121"/>
    </source>
</evidence>
<keyword evidence="8 9" id="KW-0009">Actin-binding</keyword>
<dbReference type="Proteomes" id="UP000027135">
    <property type="component" value="Unassembled WGS sequence"/>
</dbReference>
<feature type="domain" description="TH1" evidence="11">
    <location>
        <begin position="772"/>
        <end position="952"/>
    </location>
</feature>
<evidence type="ECO:0000256" key="2">
    <source>
        <dbReference type="ARBA" id="ARBA00008314"/>
    </source>
</evidence>
<keyword evidence="13" id="KW-1185">Reference proteome</keyword>
<keyword evidence="6 9" id="KW-0518">Myosin</keyword>
<dbReference type="GO" id="GO:0007498">
    <property type="term" value="P:mesoderm development"/>
    <property type="evidence" value="ECO:0007669"/>
    <property type="project" value="UniProtKB-ARBA"/>
</dbReference>
<evidence type="ECO:0000259" key="11">
    <source>
        <dbReference type="PROSITE" id="PS51757"/>
    </source>
</evidence>
<name>A0A067RDL5_ZOONE</name>
<dbReference type="PROSITE" id="PS51757">
    <property type="entry name" value="TH1"/>
    <property type="match status" value="1"/>
</dbReference>
<dbReference type="AlphaFoldDB" id="A0A067RDL5"/>
<dbReference type="FunCoup" id="A0A067RDL5">
    <property type="interactions" value="728"/>
</dbReference>
<dbReference type="GO" id="GO:0006897">
    <property type="term" value="P:endocytosis"/>
    <property type="evidence" value="ECO:0007669"/>
    <property type="project" value="TreeGrafter"/>
</dbReference>
<dbReference type="InterPro" id="IPR036961">
    <property type="entry name" value="Kinesin_motor_dom_sf"/>
</dbReference>
<dbReference type="GO" id="GO:0000146">
    <property type="term" value="F:microfilament motor activity"/>
    <property type="evidence" value="ECO:0007669"/>
    <property type="project" value="TreeGrafter"/>
</dbReference>
<evidence type="ECO:0000259" key="10">
    <source>
        <dbReference type="PROSITE" id="PS51456"/>
    </source>
</evidence>
<accession>A0A067RDL5</accession>